<protein>
    <recommendedName>
        <fullName evidence="3">C2H2-type domain-containing protein</fullName>
    </recommendedName>
</protein>
<feature type="domain" description="C2H2-type" evidence="3">
    <location>
        <begin position="127"/>
        <end position="154"/>
    </location>
</feature>
<name>A0A1E5WHJ1_9POAL</name>
<sequence>MEGSSEDRCRSRLLADLYGSDEPEEGELVVPGPGYHSDADTEEYYNNHRDCSSDSDETISDSVPAANYGGASTSSSAPANNNNNNGGGGASSAAANNCASASTSSAAANNNKGGGGGAACSSAAPVLACPFCGKEFRNHKAVCGHMKVHREQQGVGKGKGIKMGRLRQRPQRPPRCRPRRLRAVLVSISVSESWPPTPPTSVGHGAQ</sequence>
<keyword evidence="1" id="KW-0862">Zinc</keyword>
<evidence type="ECO:0000256" key="1">
    <source>
        <dbReference type="PROSITE-ProRule" id="PRU00042"/>
    </source>
</evidence>
<gene>
    <name evidence="4" type="ORF">BAE44_0002119</name>
</gene>
<dbReference type="PROSITE" id="PS50157">
    <property type="entry name" value="ZINC_FINGER_C2H2_2"/>
    <property type="match status" value="1"/>
</dbReference>
<dbReference type="AlphaFoldDB" id="A0A1E5WHJ1"/>
<proteinExistence type="predicted"/>
<dbReference type="EMBL" id="LWDX02007621">
    <property type="protein sequence ID" value="OEL36867.1"/>
    <property type="molecule type" value="Genomic_DNA"/>
</dbReference>
<evidence type="ECO:0000313" key="4">
    <source>
        <dbReference type="EMBL" id="OEL36867.1"/>
    </source>
</evidence>
<reference evidence="4 5" key="1">
    <citation type="submission" date="2016-09" db="EMBL/GenBank/DDBJ databases">
        <title>The draft genome of Dichanthelium oligosanthes: A C3 panicoid grass species.</title>
        <authorList>
            <person name="Studer A.J."/>
            <person name="Schnable J.C."/>
            <person name="Brutnell T.P."/>
        </authorList>
    </citation>
    <scope>NUCLEOTIDE SEQUENCE [LARGE SCALE GENOMIC DNA]</scope>
    <source>
        <strain evidence="5">cv. Kellogg 1175</strain>
        <tissue evidence="4">Leaf</tissue>
    </source>
</reference>
<keyword evidence="1" id="KW-0863">Zinc-finger</keyword>
<organism evidence="4 5">
    <name type="scientific">Dichanthelium oligosanthes</name>
    <dbReference type="NCBI Taxonomy" id="888268"/>
    <lineage>
        <taxon>Eukaryota</taxon>
        <taxon>Viridiplantae</taxon>
        <taxon>Streptophyta</taxon>
        <taxon>Embryophyta</taxon>
        <taxon>Tracheophyta</taxon>
        <taxon>Spermatophyta</taxon>
        <taxon>Magnoliopsida</taxon>
        <taxon>Liliopsida</taxon>
        <taxon>Poales</taxon>
        <taxon>Poaceae</taxon>
        <taxon>PACMAD clade</taxon>
        <taxon>Panicoideae</taxon>
        <taxon>Panicodae</taxon>
        <taxon>Paniceae</taxon>
        <taxon>Dichantheliinae</taxon>
        <taxon>Dichanthelium</taxon>
    </lineage>
</organism>
<dbReference type="SMART" id="SM00355">
    <property type="entry name" value="ZnF_C2H2"/>
    <property type="match status" value="1"/>
</dbReference>
<feature type="region of interest" description="Disordered" evidence="2">
    <location>
        <begin position="16"/>
        <end position="96"/>
    </location>
</feature>
<evidence type="ECO:0000259" key="3">
    <source>
        <dbReference type="PROSITE" id="PS50157"/>
    </source>
</evidence>
<comment type="caution">
    <text evidence="4">The sequence shown here is derived from an EMBL/GenBank/DDBJ whole genome shotgun (WGS) entry which is preliminary data.</text>
</comment>
<keyword evidence="5" id="KW-1185">Reference proteome</keyword>
<dbReference type="InterPro" id="IPR013087">
    <property type="entry name" value="Znf_C2H2_type"/>
</dbReference>
<keyword evidence="1" id="KW-0479">Metal-binding</keyword>
<dbReference type="PROSITE" id="PS00028">
    <property type="entry name" value="ZINC_FINGER_C2H2_1"/>
    <property type="match status" value="1"/>
</dbReference>
<evidence type="ECO:0000256" key="2">
    <source>
        <dbReference type="SAM" id="MobiDB-lite"/>
    </source>
</evidence>
<accession>A0A1E5WHJ1</accession>
<dbReference type="GO" id="GO:0008270">
    <property type="term" value="F:zinc ion binding"/>
    <property type="evidence" value="ECO:0007669"/>
    <property type="project" value="UniProtKB-KW"/>
</dbReference>
<dbReference type="Proteomes" id="UP000095767">
    <property type="component" value="Unassembled WGS sequence"/>
</dbReference>
<evidence type="ECO:0000313" key="5">
    <source>
        <dbReference type="Proteomes" id="UP000095767"/>
    </source>
</evidence>
<dbReference type="STRING" id="888268.A0A1E5WHJ1"/>
<feature type="compositionally biased region" description="Low complexity" evidence="2">
    <location>
        <begin position="69"/>
        <end position="84"/>
    </location>
</feature>